<dbReference type="OrthoDB" id="2507171at2759"/>
<comment type="caution">
    <text evidence="1">The sequence shown here is derived from an EMBL/GenBank/DDBJ whole genome shotgun (WGS) entry which is preliminary data.</text>
</comment>
<dbReference type="EMBL" id="AVOT02018329">
    <property type="protein sequence ID" value="MBW0505137.1"/>
    <property type="molecule type" value="Genomic_DNA"/>
</dbReference>
<accession>A0A9Q3HI63</accession>
<sequence>MLRWKIAIQEYRRKMNIVHKAGNIWKNSDGLSRWDLFNTLKNPAYVPLEAEPQIPIGGINMTDIGIELFEEVREYYEKDKNFIS</sequence>
<dbReference type="AlphaFoldDB" id="A0A9Q3HI63"/>
<proteinExistence type="predicted"/>
<gene>
    <name evidence="1" type="ORF">O181_044852</name>
</gene>
<organism evidence="1 2">
    <name type="scientific">Austropuccinia psidii MF-1</name>
    <dbReference type="NCBI Taxonomy" id="1389203"/>
    <lineage>
        <taxon>Eukaryota</taxon>
        <taxon>Fungi</taxon>
        <taxon>Dikarya</taxon>
        <taxon>Basidiomycota</taxon>
        <taxon>Pucciniomycotina</taxon>
        <taxon>Pucciniomycetes</taxon>
        <taxon>Pucciniales</taxon>
        <taxon>Sphaerophragmiaceae</taxon>
        <taxon>Austropuccinia</taxon>
    </lineage>
</organism>
<reference evidence="1" key="1">
    <citation type="submission" date="2021-03" db="EMBL/GenBank/DDBJ databases">
        <title>Draft genome sequence of rust myrtle Austropuccinia psidii MF-1, a brazilian biotype.</title>
        <authorList>
            <person name="Quecine M.C."/>
            <person name="Pachon D.M.R."/>
            <person name="Bonatelli M.L."/>
            <person name="Correr F.H."/>
            <person name="Franceschini L.M."/>
            <person name="Leite T.F."/>
            <person name="Margarido G.R.A."/>
            <person name="Almeida C.A."/>
            <person name="Ferrarezi J.A."/>
            <person name="Labate C.A."/>
        </authorList>
    </citation>
    <scope>NUCLEOTIDE SEQUENCE</scope>
    <source>
        <strain evidence="1">MF-1</strain>
    </source>
</reference>
<name>A0A9Q3HI63_9BASI</name>
<protein>
    <submittedName>
        <fullName evidence="1">Uncharacterized protein</fullName>
    </submittedName>
</protein>
<evidence type="ECO:0000313" key="1">
    <source>
        <dbReference type="EMBL" id="MBW0505137.1"/>
    </source>
</evidence>
<dbReference type="Proteomes" id="UP000765509">
    <property type="component" value="Unassembled WGS sequence"/>
</dbReference>
<evidence type="ECO:0000313" key="2">
    <source>
        <dbReference type="Proteomes" id="UP000765509"/>
    </source>
</evidence>
<keyword evidence="2" id="KW-1185">Reference proteome</keyword>